<feature type="region of interest" description="Disordered" evidence="1">
    <location>
        <begin position="53"/>
        <end position="163"/>
    </location>
</feature>
<accession>A0AAV7W3V2</accession>
<sequence length="245" mass="26382">MKQIHPWPVVVVPQGLLRRGRRVSPLVSSRGGGIHPWPLQSLPLIRRYSSELPTPGWGGGETPAADRRTRRGGAPRAELKQNMGLSPSRGGPLPLPRTHLSSSPQGRIQPDTAGKMAAAAPRSDPLRGSPSARPLDRAWSCQRGESGPSSGSRHRDVTAAPQKRPANIYVASPRGALNQASFPSVASGYDLELDAWPSQVMVLTVESWPTLPQLRDLGMLLIEAGFLYFCRAVVKRTPSKTSGSD</sequence>
<protein>
    <submittedName>
        <fullName evidence="2">Uncharacterized protein</fullName>
    </submittedName>
</protein>
<dbReference type="EMBL" id="JANPWB010000002">
    <property type="protein sequence ID" value="KAJ1207651.1"/>
    <property type="molecule type" value="Genomic_DNA"/>
</dbReference>
<evidence type="ECO:0000256" key="1">
    <source>
        <dbReference type="SAM" id="MobiDB-lite"/>
    </source>
</evidence>
<evidence type="ECO:0000313" key="3">
    <source>
        <dbReference type="Proteomes" id="UP001066276"/>
    </source>
</evidence>
<dbReference type="AlphaFoldDB" id="A0AAV7W3V2"/>
<comment type="caution">
    <text evidence="2">The sequence shown here is derived from an EMBL/GenBank/DDBJ whole genome shotgun (WGS) entry which is preliminary data.</text>
</comment>
<evidence type="ECO:0000313" key="2">
    <source>
        <dbReference type="EMBL" id="KAJ1207651.1"/>
    </source>
</evidence>
<dbReference type="Proteomes" id="UP001066276">
    <property type="component" value="Chromosome 1_2"/>
</dbReference>
<proteinExistence type="predicted"/>
<keyword evidence="3" id="KW-1185">Reference proteome</keyword>
<reference evidence="2" key="1">
    <citation type="journal article" date="2022" name="bioRxiv">
        <title>Sequencing and chromosome-scale assembly of the giantPleurodeles waltlgenome.</title>
        <authorList>
            <person name="Brown T."/>
            <person name="Elewa A."/>
            <person name="Iarovenko S."/>
            <person name="Subramanian E."/>
            <person name="Araus A.J."/>
            <person name="Petzold A."/>
            <person name="Susuki M."/>
            <person name="Suzuki K.-i.T."/>
            <person name="Hayashi T."/>
            <person name="Toyoda A."/>
            <person name="Oliveira C."/>
            <person name="Osipova E."/>
            <person name="Leigh N.D."/>
            <person name="Simon A."/>
            <person name="Yun M.H."/>
        </authorList>
    </citation>
    <scope>NUCLEOTIDE SEQUENCE</scope>
    <source>
        <strain evidence="2">20211129_DDA</strain>
        <tissue evidence="2">Liver</tissue>
    </source>
</reference>
<name>A0AAV7W3V2_PLEWA</name>
<organism evidence="2 3">
    <name type="scientific">Pleurodeles waltl</name>
    <name type="common">Iberian ribbed newt</name>
    <dbReference type="NCBI Taxonomy" id="8319"/>
    <lineage>
        <taxon>Eukaryota</taxon>
        <taxon>Metazoa</taxon>
        <taxon>Chordata</taxon>
        <taxon>Craniata</taxon>
        <taxon>Vertebrata</taxon>
        <taxon>Euteleostomi</taxon>
        <taxon>Amphibia</taxon>
        <taxon>Batrachia</taxon>
        <taxon>Caudata</taxon>
        <taxon>Salamandroidea</taxon>
        <taxon>Salamandridae</taxon>
        <taxon>Pleurodelinae</taxon>
        <taxon>Pleurodeles</taxon>
    </lineage>
</organism>
<gene>
    <name evidence="2" type="ORF">NDU88_003041</name>
</gene>